<sequence>MTFAQRLLVLAILPVLALLSVQAWYPSALESFGDALLPYGLEIPIFRGFLHDQPLLRSETPIVITAFPHFSHWEKIAKIAVALAEVGYPITFITGRIFEEETKQLHSNIVFQPIHGKADKLTEEDYKKWMSFEPGISEQRLFVEAHALVDGMPDQHSTLQQVFRELREAHGDSKPLLSLFDLAVLGHLPLFLAFWDKAQGMGAVEMYDWHIYHTMEALPDHLMSLGVTKFEFPRKDLRSNVRYLGALPTIGSAQSSKRDLPDWWDDIEAAKADGKKIVAVSQGTVAMEFGDLLLSTLRALEDLDHVLFIATTVAVEVEDVPNLVVPRNARVAKFVPYDLLLPKLDVLVNNGSYGAVITSLNAGVPMVLAGTGQDKNVTNSIVEWRELGINLEKQNPIVAEIREAVTEVLQNEKNKRNAMTMSKNFERYNAGQVVDGVIQDVVRRWQKEKRSRRI</sequence>
<feature type="domain" description="Erythromycin biosynthesis protein CIII-like C-terminal" evidence="2">
    <location>
        <begin position="296"/>
        <end position="423"/>
    </location>
</feature>
<gene>
    <name evidence="3" type="ORF">EK21DRAFT_95206</name>
</gene>
<protein>
    <submittedName>
        <fullName evidence="3">UDP-Glycosyltransferase/glycogen phosphorylase</fullName>
    </submittedName>
</protein>
<feature type="chain" id="PRO_5040114506" evidence="1">
    <location>
        <begin position="24"/>
        <end position="454"/>
    </location>
</feature>
<dbReference type="OrthoDB" id="5835829at2759"/>
<comment type="caution">
    <text evidence="3">The sequence shown here is derived from an EMBL/GenBank/DDBJ whole genome shotgun (WGS) entry which is preliminary data.</text>
</comment>
<keyword evidence="1" id="KW-0732">Signal</keyword>
<reference evidence="3" key="1">
    <citation type="journal article" date="2020" name="Stud. Mycol.">
        <title>101 Dothideomycetes genomes: a test case for predicting lifestyles and emergence of pathogens.</title>
        <authorList>
            <person name="Haridas S."/>
            <person name="Albert R."/>
            <person name="Binder M."/>
            <person name="Bloem J."/>
            <person name="Labutti K."/>
            <person name="Salamov A."/>
            <person name="Andreopoulos B."/>
            <person name="Baker S."/>
            <person name="Barry K."/>
            <person name="Bills G."/>
            <person name="Bluhm B."/>
            <person name="Cannon C."/>
            <person name="Castanera R."/>
            <person name="Culley D."/>
            <person name="Daum C."/>
            <person name="Ezra D."/>
            <person name="Gonzalez J."/>
            <person name="Henrissat B."/>
            <person name="Kuo A."/>
            <person name="Liang C."/>
            <person name="Lipzen A."/>
            <person name="Lutzoni F."/>
            <person name="Magnuson J."/>
            <person name="Mondo S."/>
            <person name="Nolan M."/>
            <person name="Ohm R."/>
            <person name="Pangilinan J."/>
            <person name="Park H.-J."/>
            <person name="Ramirez L."/>
            <person name="Alfaro M."/>
            <person name="Sun H."/>
            <person name="Tritt A."/>
            <person name="Yoshinaga Y."/>
            <person name="Zwiers L.-H."/>
            <person name="Turgeon B."/>
            <person name="Goodwin S."/>
            <person name="Spatafora J."/>
            <person name="Crous P."/>
            <person name="Grigoriev I."/>
        </authorList>
    </citation>
    <scope>NUCLEOTIDE SEQUENCE</scope>
    <source>
        <strain evidence="3">CBS 110217</strain>
    </source>
</reference>
<evidence type="ECO:0000256" key="1">
    <source>
        <dbReference type="SAM" id="SignalP"/>
    </source>
</evidence>
<dbReference type="Gene3D" id="3.40.50.2000">
    <property type="entry name" value="Glycogen Phosphorylase B"/>
    <property type="match status" value="2"/>
</dbReference>
<dbReference type="AlphaFoldDB" id="A0A9P4GW58"/>
<dbReference type="Pfam" id="PF06722">
    <property type="entry name" value="EryCIII-like_C"/>
    <property type="match status" value="1"/>
</dbReference>
<evidence type="ECO:0000313" key="3">
    <source>
        <dbReference type="EMBL" id="KAF2023082.1"/>
    </source>
</evidence>
<dbReference type="EMBL" id="ML978383">
    <property type="protein sequence ID" value="KAF2023082.1"/>
    <property type="molecule type" value="Genomic_DNA"/>
</dbReference>
<dbReference type="PANTHER" id="PTHR48050:SF13">
    <property type="entry name" value="STEROL 3-BETA-GLUCOSYLTRANSFERASE UGT80A2"/>
    <property type="match status" value="1"/>
</dbReference>
<dbReference type="SUPFAM" id="SSF53756">
    <property type="entry name" value="UDP-Glycosyltransferase/glycogen phosphorylase"/>
    <property type="match status" value="1"/>
</dbReference>
<proteinExistence type="predicted"/>
<dbReference type="PANTHER" id="PTHR48050">
    <property type="entry name" value="STEROL 3-BETA-GLUCOSYLTRANSFERASE"/>
    <property type="match status" value="1"/>
</dbReference>
<dbReference type="InterPro" id="IPR010610">
    <property type="entry name" value="EryCIII-like_C"/>
</dbReference>
<name>A0A9P4GW58_9PLEO</name>
<keyword evidence="4" id="KW-1185">Reference proteome</keyword>
<evidence type="ECO:0000313" key="4">
    <source>
        <dbReference type="Proteomes" id="UP000799777"/>
    </source>
</evidence>
<dbReference type="GO" id="GO:0016757">
    <property type="term" value="F:glycosyltransferase activity"/>
    <property type="evidence" value="ECO:0007669"/>
    <property type="project" value="UniProtKB-ARBA"/>
</dbReference>
<organism evidence="3 4">
    <name type="scientific">Setomelanomma holmii</name>
    <dbReference type="NCBI Taxonomy" id="210430"/>
    <lineage>
        <taxon>Eukaryota</taxon>
        <taxon>Fungi</taxon>
        <taxon>Dikarya</taxon>
        <taxon>Ascomycota</taxon>
        <taxon>Pezizomycotina</taxon>
        <taxon>Dothideomycetes</taxon>
        <taxon>Pleosporomycetidae</taxon>
        <taxon>Pleosporales</taxon>
        <taxon>Pleosporineae</taxon>
        <taxon>Phaeosphaeriaceae</taxon>
        <taxon>Setomelanomma</taxon>
    </lineage>
</organism>
<evidence type="ECO:0000259" key="2">
    <source>
        <dbReference type="Pfam" id="PF06722"/>
    </source>
</evidence>
<accession>A0A9P4GW58</accession>
<dbReference type="Proteomes" id="UP000799777">
    <property type="component" value="Unassembled WGS sequence"/>
</dbReference>
<feature type="signal peptide" evidence="1">
    <location>
        <begin position="1"/>
        <end position="23"/>
    </location>
</feature>
<dbReference type="InterPro" id="IPR050426">
    <property type="entry name" value="Glycosyltransferase_28"/>
</dbReference>